<evidence type="ECO:0000256" key="3">
    <source>
        <dbReference type="PROSITE-ProRule" id="PRU00339"/>
    </source>
</evidence>
<protein>
    <submittedName>
        <fullName evidence="4">Uncharacterized protein</fullName>
    </submittedName>
</protein>
<dbReference type="Pfam" id="PF13181">
    <property type="entry name" value="TPR_8"/>
    <property type="match status" value="1"/>
</dbReference>
<dbReference type="OrthoDB" id="3799082at2759"/>
<reference evidence="4" key="1">
    <citation type="journal article" date="2020" name="Stud. Mycol.">
        <title>101 Dothideomycetes genomes: a test case for predicting lifestyles and emergence of pathogens.</title>
        <authorList>
            <person name="Haridas S."/>
            <person name="Albert R."/>
            <person name="Binder M."/>
            <person name="Bloem J."/>
            <person name="Labutti K."/>
            <person name="Salamov A."/>
            <person name="Andreopoulos B."/>
            <person name="Baker S."/>
            <person name="Barry K."/>
            <person name="Bills G."/>
            <person name="Bluhm B."/>
            <person name="Cannon C."/>
            <person name="Castanera R."/>
            <person name="Culley D."/>
            <person name="Daum C."/>
            <person name="Ezra D."/>
            <person name="Gonzalez J."/>
            <person name="Henrissat B."/>
            <person name="Kuo A."/>
            <person name="Liang C."/>
            <person name="Lipzen A."/>
            <person name="Lutzoni F."/>
            <person name="Magnuson J."/>
            <person name="Mondo S."/>
            <person name="Nolan M."/>
            <person name="Ohm R."/>
            <person name="Pangilinan J."/>
            <person name="Park H.-J."/>
            <person name="Ramirez L."/>
            <person name="Alfaro M."/>
            <person name="Sun H."/>
            <person name="Tritt A."/>
            <person name="Yoshinaga Y."/>
            <person name="Zwiers L.-H."/>
            <person name="Turgeon B."/>
            <person name="Goodwin S."/>
            <person name="Spatafora J."/>
            <person name="Crous P."/>
            <person name="Grigoriev I."/>
        </authorList>
    </citation>
    <scope>NUCLEOTIDE SEQUENCE</scope>
    <source>
        <strain evidence="4">CBS 627.86</strain>
    </source>
</reference>
<dbReference type="InterPro" id="IPR011990">
    <property type="entry name" value="TPR-like_helical_dom_sf"/>
</dbReference>
<dbReference type="PANTHER" id="PTHR45641">
    <property type="entry name" value="TETRATRICOPEPTIDE REPEAT PROTEIN (AFU_ORTHOLOGUE AFUA_6G03870)"/>
    <property type="match status" value="1"/>
</dbReference>
<keyword evidence="2 3" id="KW-0802">TPR repeat</keyword>
<name>A0A6A5YV84_9PLEO</name>
<keyword evidence="5" id="KW-1185">Reference proteome</keyword>
<dbReference type="SMART" id="SM00028">
    <property type="entry name" value="TPR"/>
    <property type="match status" value="2"/>
</dbReference>
<dbReference type="EMBL" id="ML977336">
    <property type="protein sequence ID" value="KAF2111042.1"/>
    <property type="molecule type" value="Genomic_DNA"/>
</dbReference>
<accession>A0A6A5YV84</accession>
<dbReference type="SUPFAM" id="SSF48452">
    <property type="entry name" value="TPR-like"/>
    <property type="match status" value="1"/>
</dbReference>
<dbReference type="InterPro" id="IPR019734">
    <property type="entry name" value="TPR_rpt"/>
</dbReference>
<dbReference type="PANTHER" id="PTHR45641:SF19">
    <property type="entry name" value="NEPHROCYSTIN-3"/>
    <property type="match status" value="1"/>
</dbReference>
<sequence length="242" mass="27701">MVEIAVSIRSALLDERNLDRINSYSNHGLIYLSKGQYDQALKRFQACAQIRKTLYEEKVMDVDYVAASYLNMGMAYTLMMELDNARDALTKVRKLIGPSFEFLKSLVLFWEGNIAIAYDDWKVAKSSFEEAYEIICRIHSETSIQRAAVKTCTMRDECRRSCKSHALEITVYRGIDGEQARASRLKALLLKNKVNPTREDASKATSCMKTAEDILARYKDVESRSDLSEDDKYSLLICGQRR</sequence>
<dbReference type="AlphaFoldDB" id="A0A6A5YV84"/>
<evidence type="ECO:0000313" key="4">
    <source>
        <dbReference type="EMBL" id="KAF2111042.1"/>
    </source>
</evidence>
<dbReference type="Gene3D" id="1.25.40.10">
    <property type="entry name" value="Tetratricopeptide repeat domain"/>
    <property type="match status" value="1"/>
</dbReference>
<keyword evidence="1" id="KW-0677">Repeat</keyword>
<dbReference type="PROSITE" id="PS50005">
    <property type="entry name" value="TPR"/>
    <property type="match status" value="1"/>
</dbReference>
<evidence type="ECO:0000256" key="2">
    <source>
        <dbReference type="ARBA" id="ARBA00022803"/>
    </source>
</evidence>
<gene>
    <name evidence="4" type="ORF">BDV96DRAFT_650644</name>
</gene>
<evidence type="ECO:0000256" key="1">
    <source>
        <dbReference type="ARBA" id="ARBA00022737"/>
    </source>
</evidence>
<feature type="repeat" description="TPR" evidence="3">
    <location>
        <begin position="21"/>
        <end position="54"/>
    </location>
</feature>
<organism evidence="4 5">
    <name type="scientific">Lophiotrema nucula</name>
    <dbReference type="NCBI Taxonomy" id="690887"/>
    <lineage>
        <taxon>Eukaryota</taxon>
        <taxon>Fungi</taxon>
        <taxon>Dikarya</taxon>
        <taxon>Ascomycota</taxon>
        <taxon>Pezizomycotina</taxon>
        <taxon>Dothideomycetes</taxon>
        <taxon>Pleosporomycetidae</taxon>
        <taxon>Pleosporales</taxon>
        <taxon>Lophiotremataceae</taxon>
        <taxon>Lophiotrema</taxon>
    </lineage>
</organism>
<dbReference type="Proteomes" id="UP000799770">
    <property type="component" value="Unassembled WGS sequence"/>
</dbReference>
<evidence type="ECO:0000313" key="5">
    <source>
        <dbReference type="Proteomes" id="UP000799770"/>
    </source>
</evidence>
<proteinExistence type="predicted"/>